<proteinExistence type="predicted"/>
<dbReference type="Proteomes" id="UP000681967">
    <property type="component" value="Unassembled WGS sequence"/>
</dbReference>
<sequence>MIDFLKFLLADRRSLIHFLRSNHNSICETANHSHRSSRSATAERQ</sequence>
<reference evidence="1" key="1">
    <citation type="submission" date="2021-02" db="EMBL/GenBank/DDBJ databases">
        <authorList>
            <person name="Nowell W R."/>
        </authorList>
    </citation>
    <scope>NUCLEOTIDE SEQUENCE</scope>
</reference>
<dbReference type="EMBL" id="CAJOBJ010215290">
    <property type="protein sequence ID" value="CAF5020574.1"/>
    <property type="molecule type" value="Genomic_DNA"/>
</dbReference>
<dbReference type="AlphaFoldDB" id="A0A8S3BM72"/>
<dbReference type="EMBL" id="CAJOBH010151073">
    <property type="protein sequence ID" value="CAF4846310.1"/>
    <property type="molecule type" value="Genomic_DNA"/>
</dbReference>
<organism evidence="1 3">
    <name type="scientific">Rotaria magnacalcarata</name>
    <dbReference type="NCBI Taxonomy" id="392030"/>
    <lineage>
        <taxon>Eukaryota</taxon>
        <taxon>Metazoa</taxon>
        <taxon>Spiralia</taxon>
        <taxon>Gnathifera</taxon>
        <taxon>Rotifera</taxon>
        <taxon>Eurotatoria</taxon>
        <taxon>Bdelloidea</taxon>
        <taxon>Philodinida</taxon>
        <taxon>Philodinidae</taxon>
        <taxon>Rotaria</taxon>
    </lineage>
</organism>
<evidence type="ECO:0000313" key="2">
    <source>
        <dbReference type="EMBL" id="CAF5020574.1"/>
    </source>
</evidence>
<evidence type="ECO:0000313" key="3">
    <source>
        <dbReference type="Proteomes" id="UP000681967"/>
    </source>
</evidence>
<comment type="caution">
    <text evidence="1">The sequence shown here is derived from an EMBL/GenBank/DDBJ whole genome shotgun (WGS) entry which is preliminary data.</text>
</comment>
<feature type="non-terminal residue" evidence="1">
    <location>
        <position position="45"/>
    </location>
</feature>
<accession>A0A8S3BM72</accession>
<dbReference type="Proteomes" id="UP000681720">
    <property type="component" value="Unassembled WGS sequence"/>
</dbReference>
<gene>
    <name evidence="1" type="ORF">BYL167_LOCUS50019</name>
    <name evidence="2" type="ORF">GIL414_LOCUS58364</name>
</gene>
<evidence type="ECO:0000313" key="1">
    <source>
        <dbReference type="EMBL" id="CAF4846310.1"/>
    </source>
</evidence>
<protein>
    <submittedName>
        <fullName evidence="1">Uncharacterized protein</fullName>
    </submittedName>
</protein>
<name>A0A8S3BM72_9BILA</name>